<evidence type="ECO:0000256" key="1">
    <source>
        <dbReference type="SAM" id="MobiDB-lite"/>
    </source>
</evidence>
<dbReference type="EMBL" id="PGCI01000057">
    <property type="protein sequence ID" value="PLW44484.1"/>
    <property type="molecule type" value="Genomic_DNA"/>
</dbReference>
<dbReference type="AlphaFoldDB" id="A0A2N5V3A0"/>
<reference evidence="2 3" key="1">
    <citation type="submission" date="2017-11" db="EMBL/GenBank/DDBJ databases">
        <title>De novo assembly and phasing of dikaryotic genomes from two isolates of Puccinia coronata f. sp. avenae, the causal agent of oat crown rust.</title>
        <authorList>
            <person name="Miller M.E."/>
            <person name="Zhang Y."/>
            <person name="Omidvar V."/>
            <person name="Sperschneider J."/>
            <person name="Schwessinger B."/>
            <person name="Raley C."/>
            <person name="Palmer J.M."/>
            <person name="Garnica D."/>
            <person name="Upadhyaya N."/>
            <person name="Rathjen J."/>
            <person name="Taylor J.M."/>
            <person name="Park R.F."/>
            <person name="Dodds P.N."/>
            <person name="Hirsch C.D."/>
            <person name="Kianian S.F."/>
            <person name="Figueroa M."/>
        </authorList>
    </citation>
    <scope>NUCLEOTIDE SEQUENCE [LARGE SCALE GENOMIC DNA]</scope>
    <source>
        <strain evidence="2">12SD80</strain>
    </source>
</reference>
<name>A0A2N5V3A0_9BASI</name>
<dbReference type="Proteomes" id="UP000235392">
    <property type="component" value="Unassembled WGS sequence"/>
</dbReference>
<sequence length="50" mass="5408">MSLLLVLFKANNSTGGHPHPHHHPQGRQDQVPAGTWAGNQPACQSNSARR</sequence>
<feature type="compositionally biased region" description="Polar residues" evidence="1">
    <location>
        <begin position="37"/>
        <end position="50"/>
    </location>
</feature>
<comment type="caution">
    <text evidence="2">The sequence shown here is derived from an EMBL/GenBank/DDBJ whole genome shotgun (WGS) entry which is preliminary data.</text>
</comment>
<gene>
    <name evidence="2" type="ORF">PCASD_11493</name>
</gene>
<feature type="region of interest" description="Disordered" evidence="1">
    <location>
        <begin position="1"/>
        <end position="50"/>
    </location>
</feature>
<evidence type="ECO:0000313" key="3">
    <source>
        <dbReference type="Proteomes" id="UP000235392"/>
    </source>
</evidence>
<proteinExistence type="predicted"/>
<accession>A0A2N5V3A0</accession>
<organism evidence="2 3">
    <name type="scientific">Puccinia coronata f. sp. avenae</name>
    <dbReference type="NCBI Taxonomy" id="200324"/>
    <lineage>
        <taxon>Eukaryota</taxon>
        <taxon>Fungi</taxon>
        <taxon>Dikarya</taxon>
        <taxon>Basidiomycota</taxon>
        <taxon>Pucciniomycotina</taxon>
        <taxon>Pucciniomycetes</taxon>
        <taxon>Pucciniales</taxon>
        <taxon>Pucciniaceae</taxon>
        <taxon>Puccinia</taxon>
    </lineage>
</organism>
<evidence type="ECO:0000313" key="2">
    <source>
        <dbReference type="EMBL" id="PLW44484.1"/>
    </source>
</evidence>
<protein>
    <submittedName>
        <fullName evidence="2">Uncharacterized protein</fullName>
    </submittedName>
</protein>